<sequence>MKIDQKLNYTGLNQVLSDQYSQNSIQIAYLFM</sequence>
<protein>
    <submittedName>
        <fullName evidence="1">Uncharacterized protein</fullName>
    </submittedName>
</protein>
<organism evidence="1 2">
    <name type="scientific">Alistipes indistinctus YIT 12060</name>
    <dbReference type="NCBI Taxonomy" id="742725"/>
    <lineage>
        <taxon>Bacteria</taxon>
        <taxon>Pseudomonadati</taxon>
        <taxon>Bacteroidota</taxon>
        <taxon>Bacteroidia</taxon>
        <taxon>Bacteroidales</taxon>
        <taxon>Rikenellaceae</taxon>
        <taxon>Alistipes</taxon>
    </lineage>
</organism>
<reference evidence="1" key="1">
    <citation type="submission" date="2011-08" db="EMBL/GenBank/DDBJ databases">
        <title>The Genome Sequence of Alistipes indistinctus YIT 12060.</title>
        <authorList>
            <consortium name="The Broad Institute Genome Sequencing Platform"/>
            <person name="Earl A."/>
            <person name="Ward D."/>
            <person name="Feldgarden M."/>
            <person name="Gevers D."/>
            <person name="Morotomi M."/>
            <person name="Young S.K."/>
            <person name="Zeng Q."/>
            <person name="Gargeya S."/>
            <person name="Fitzgerald M."/>
            <person name="Haas B."/>
            <person name="Abouelleil A."/>
            <person name="Alvarado L."/>
            <person name="Arachchi H.M."/>
            <person name="Berlin A."/>
            <person name="Brown A."/>
            <person name="Chapman S.B."/>
            <person name="Chen Z."/>
            <person name="Dunbar C."/>
            <person name="Freedman E."/>
            <person name="Gearin G."/>
            <person name="Gellesch M."/>
            <person name="Goldberg J."/>
            <person name="Griggs A."/>
            <person name="Gujja S."/>
            <person name="Heiman D."/>
            <person name="Howarth C."/>
            <person name="Larson L."/>
            <person name="Lui A."/>
            <person name="MacDonald P.J.P."/>
            <person name="Montmayeur A."/>
            <person name="Murphy C."/>
            <person name="Neiman D."/>
            <person name="Pearson M."/>
            <person name="Priest M."/>
            <person name="Roberts A."/>
            <person name="Saif S."/>
            <person name="Shea T."/>
            <person name="Shenoy N."/>
            <person name="Sisk P."/>
            <person name="Stolte C."/>
            <person name="Sykes S."/>
            <person name="Wortman J."/>
            <person name="Nusbaum C."/>
            <person name="Birren B."/>
        </authorList>
    </citation>
    <scope>NUCLEOTIDE SEQUENCE [LARGE SCALE GENOMIC DNA]</scope>
    <source>
        <strain evidence="1">YIT 12060</strain>
    </source>
</reference>
<dbReference type="HOGENOM" id="CLU_3387716_0_0_10"/>
<dbReference type="EMBL" id="ADLD01000013">
    <property type="protein sequence ID" value="EHB91706.1"/>
    <property type="molecule type" value="Genomic_DNA"/>
</dbReference>
<name>G5HAU0_9BACT</name>
<dbReference type="AlphaFoldDB" id="G5HAU0"/>
<proteinExistence type="predicted"/>
<accession>G5HAU0</accession>
<evidence type="ECO:0000313" key="2">
    <source>
        <dbReference type="Proteomes" id="UP000006008"/>
    </source>
</evidence>
<dbReference type="Proteomes" id="UP000006008">
    <property type="component" value="Unassembled WGS sequence"/>
</dbReference>
<keyword evidence="2" id="KW-1185">Reference proteome</keyword>
<comment type="caution">
    <text evidence="1">The sequence shown here is derived from an EMBL/GenBank/DDBJ whole genome shotgun (WGS) entry which is preliminary data.</text>
</comment>
<dbReference type="STRING" id="742725.HMPREF9450_01755"/>
<gene>
    <name evidence="1" type="ORF">HMPREF9450_01755</name>
</gene>
<evidence type="ECO:0000313" key="1">
    <source>
        <dbReference type="EMBL" id="EHB91706.1"/>
    </source>
</evidence>